<reference evidence="1 2" key="1">
    <citation type="submission" date="2014-04" db="EMBL/GenBank/DDBJ databases">
        <authorList>
            <consortium name="DOE Joint Genome Institute"/>
            <person name="Kuo A."/>
            <person name="Ruytinx J."/>
            <person name="Rineau F."/>
            <person name="Colpaert J."/>
            <person name="Kohler A."/>
            <person name="Nagy L.G."/>
            <person name="Floudas D."/>
            <person name="Copeland A."/>
            <person name="Barry K.W."/>
            <person name="Cichocki N."/>
            <person name="Veneault-Fourrey C."/>
            <person name="LaButti K."/>
            <person name="Lindquist E.A."/>
            <person name="Lipzen A."/>
            <person name="Lundell T."/>
            <person name="Morin E."/>
            <person name="Murat C."/>
            <person name="Sun H."/>
            <person name="Tunlid A."/>
            <person name="Henrissat B."/>
            <person name="Grigoriev I.V."/>
            <person name="Hibbett D.S."/>
            <person name="Martin F."/>
            <person name="Nordberg H.P."/>
            <person name="Cantor M.N."/>
            <person name="Hua S.X."/>
        </authorList>
    </citation>
    <scope>NUCLEOTIDE SEQUENCE [LARGE SCALE GENOMIC DNA]</scope>
    <source>
        <strain evidence="1 2">UH-Slu-Lm8-n1</strain>
    </source>
</reference>
<gene>
    <name evidence="1" type="ORF">CY34DRAFT_813063</name>
</gene>
<sequence>MINTGVENEKSVRGGETCQIFAPSEIILPIYTTISSSAIHSAYYAIIAEATGKHDLPPPPCMPIFPDSVDAFDEEDRYKDAWCRADSDGCWLSGINCKSSTFAICCYGVGFLPHGRAQLLGEILREYAGRVDVMKILP</sequence>
<accession>A0A0C9ZXM2</accession>
<name>A0A0C9ZXM2_9AGAM</name>
<organism evidence="1 2">
    <name type="scientific">Suillus luteus UH-Slu-Lm8-n1</name>
    <dbReference type="NCBI Taxonomy" id="930992"/>
    <lineage>
        <taxon>Eukaryota</taxon>
        <taxon>Fungi</taxon>
        <taxon>Dikarya</taxon>
        <taxon>Basidiomycota</taxon>
        <taxon>Agaricomycotina</taxon>
        <taxon>Agaricomycetes</taxon>
        <taxon>Agaricomycetidae</taxon>
        <taxon>Boletales</taxon>
        <taxon>Suillineae</taxon>
        <taxon>Suillaceae</taxon>
        <taxon>Suillus</taxon>
    </lineage>
</organism>
<keyword evidence="2" id="KW-1185">Reference proteome</keyword>
<dbReference type="Proteomes" id="UP000054485">
    <property type="component" value="Unassembled WGS sequence"/>
</dbReference>
<dbReference type="AlphaFoldDB" id="A0A0C9ZXM2"/>
<evidence type="ECO:0000313" key="1">
    <source>
        <dbReference type="EMBL" id="KIK34226.1"/>
    </source>
</evidence>
<protein>
    <submittedName>
        <fullName evidence="1">Uncharacterized protein</fullName>
    </submittedName>
</protein>
<proteinExistence type="predicted"/>
<reference evidence="2" key="2">
    <citation type="submission" date="2015-01" db="EMBL/GenBank/DDBJ databases">
        <title>Evolutionary Origins and Diversification of the Mycorrhizal Mutualists.</title>
        <authorList>
            <consortium name="DOE Joint Genome Institute"/>
            <consortium name="Mycorrhizal Genomics Consortium"/>
            <person name="Kohler A."/>
            <person name="Kuo A."/>
            <person name="Nagy L.G."/>
            <person name="Floudas D."/>
            <person name="Copeland A."/>
            <person name="Barry K.W."/>
            <person name="Cichocki N."/>
            <person name="Veneault-Fourrey C."/>
            <person name="LaButti K."/>
            <person name="Lindquist E.A."/>
            <person name="Lipzen A."/>
            <person name="Lundell T."/>
            <person name="Morin E."/>
            <person name="Murat C."/>
            <person name="Riley R."/>
            <person name="Ohm R."/>
            <person name="Sun H."/>
            <person name="Tunlid A."/>
            <person name="Henrissat B."/>
            <person name="Grigoriev I.V."/>
            <person name="Hibbett D.S."/>
            <person name="Martin F."/>
        </authorList>
    </citation>
    <scope>NUCLEOTIDE SEQUENCE [LARGE SCALE GENOMIC DNA]</scope>
    <source>
        <strain evidence="2">UH-Slu-Lm8-n1</strain>
    </source>
</reference>
<dbReference type="HOGENOM" id="CLU_1856635_0_0_1"/>
<dbReference type="EMBL" id="KN835788">
    <property type="protein sequence ID" value="KIK34226.1"/>
    <property type="molecule type" value="Genomic_DNA"/>
</dbReference>
<dbReference type="InParanoid" id="A0A0C9ZXM2"/>
<evidence type="ECO:0000313" key="2">
    <source>
        <dbReference type="Proteomes" id="UP000054485"/>
    </source>
</evidence>